<evidence type="ECO:0000313" key="2">
    <source>
        <dbReference type="Proteomes" id="UP001237642"/>
    </source>
</evidence>
<comment type="caution">
    <text evidence="1">The sequence shown here is derived from an EMBL/GenBank/DDBJ whole genome shotgun (WGS) entry which is preliminary data.</text>
</comment>
<dbReference type="Proteomes" id="UP001237642">
    <property type="component" value="Unassembled WGS sequence"/>
</dbReference>
<protein>
    <submittedName>
        <fullName evidence="1">Uncharacterized protein</fullName>
    </submittedName>
</protein>
<gene>
    <name evidence="1" type="ORF">POM88_051330</name>
</gene>
<accession>A0AAD8H088</accession>
<dbReference type="AlphaFoldDB" id="A0AAD8H088"/>
<reference evidence="1" key="1">
    <citation type="submission" date="2023-02" db="EMBL/GenBank/DDBJ databases">
        <title>Genome of toxic invasive species Heracleum sosnowskyi carries increased number of genes despite the absence of recent whole-genome duplications.</title>
        <authorList>
            <person name="Schelkunov M."/>
            <person name="Shtratnikova V."/>
            <person name="Makarenko M."/>
            <person name="Klepikova A."/>
            <person name="Omelchenko D."/>
            <person name="Novikova G."/>
            <person name="Obukhova E."/>
            <person name="Bogdanov V."/>
            <person name="Penin A."/>
            <person name="Logacheva M."/>
        </authorList>
    </citation>
    <scope>NUCLEOTIDE SEQUENCE</scope>
    <source>
        <strain evidence="1">Hsosn_3</strain>
        <tissue evidence="1">Leaf</tissue>
    </source>
</reference>
<sequence length="252" mass="28131">MQEDYLVVLSSRAVKNLLKTRLSVRHKAKRTPKVVIPALNSVTPQPSQSHMGANAKGIKRRLGNAVTLQSEHGYLISMIAGSSSVSKLQCQTNDIVPTMVVYPSRKAAKEMAGKYCLASPGKQPIFCFGCTGEDAQVAVLDLDKGKEVYFTMQNHRLRSTLLAHEIRRKLCSSPFHHTITVTLQVILTYFVWKQCPGCKFWLPMFHILKDIKAVAVELDMHVMLGLWRKMRCCHGSMAIGGLGHPQLVTEYP</sequence>
<proteinExistence type="predicted"/>
<reference evidence="1" key="2">
    <citation type="submission" date="2023-05" db="EMBL/GenBank/DDBJ databases">
        <authorList>
            <person name="Schelkunov M.I."/>
        </authorList>
    </citation>
    <scope>NUCLEOTIDE SEQUENCE</scope>
    <source>
        <strain evidence="1">Hsosn_3</strain>
        <tissue evidence="1">Leaf</tissue>
    </source>
</reference>
<evidence type="ECO:0000313" key="1">
    <source>
        <dbReference type="EMBL" id="KAK1358074.1"/>
    </source>
</evidence>
<keyword evidence="2" id="KW-1185">Reference proteome</keyword>
<name>A0AAD8H088_9APIA</name>
<dbReference type="EMBL" id="JAUIZM010000011">
    <property type="protein sequence ID" value="KAK1358074.1"/>
    <property type="molecule type" value="Genomic_DNA"/>
</dbReference>
<organism evidence="1 2">
    <name type="scientific">Heracleum sosnowskyi</name>
    <dbReference type="NCBI Taxonomy" id="360622"/>
    <lineage>
        <taxon>Eukaryota</taxon>
        <taxon>Viridiplantae</taxon>
        <taxon>Streptophyta</taxon>
        <taxon>Embryophyta</taxon>
        <taxon>Tracheophyta</taxon>
        <taxon>Spermatophyta</taxon>
        <taxon>Magnoliopsida</taxon>
        <taxon>eudicotyledons</taxon>
        <taxon>Gunneridae</taxon>
        <taxon>Pentapetalae</taxon>
        <taxon>asterids</taxon>
        <taxon>campanulids</taxon>
        <taxon>Apiales</taxon>
        <taxon>Apiaceae</taxon>
        <taxon>Apioideae</taxon>
        <taxon>apioid superclade</taxon>
        <taxon>Tordylieae</taxon>
        <taxon>Tordyliinae</taxon>
        <taxon>Heracleum</taxon>
    </lineage>
</organism>